<dbReference type="EMBL" id="WJXW01000007">
    <property type="protein sequence ID" value="KAF9734813.1"/>
    <property type="molecule type" value="Genomic_DNA"/>
</dbReference>
<evidence type="ECO:0000313" key="3">
    <source>
        <dbReference type="Proteomes" id="UP000756921"/>
    </source>
</evidence>
<comment type="caution">
    <text evidence="2">The sequence shown here is derived from an EMBL/GenBank/DDBJ whole genome shotgun (WGS) entry which is preliminary data.</text>
</comment>
<accession>A0A9P6KPL4</accession>
<evidence type="ECO:0000313" key="2">
    <source>
        <dbReference type="EMBL" id="KAF9734813.1"/>
    </source>
</evidence>
<dbReference type="AlphaFoldDB" id="A0A9P6KPL4"/>
<name>A0A9P6KPL4_9PLEO</name>
<sequence length="323" mass="33998">MLRGAVAPAQQQEGARAASPPPPPPRILPDNQQHTSKPITRPPPLPALSGPGECGGPGGGKSNLRTATPLCCFSVHSARSPATASAVRHRVKTATASPCARIMASSVSSPLHAAAAVSARTSASGMRHPDPESAHESVRKVLKPTCPPYTGCLLAARLRCSWSEHQRDLPAVGLNTAGSRSDAPMRLMKAESSVFTMSKHAASSLRKFHLLPLPLLLLLLPDYPARYRPRFALAPREQFSSDDTCFGRIRDCSAAFGVSTDLCKVPLTNLGLETPPIALSASVLAHSADEAATPQIPHSGSGELRRLCNHVRSPGAPFADPVV</sequence>
<evidence type="ECO:0000256" key="1">
    <source>
        <dbReference type="SAM" id="MobiDB-lite"/>
    </source>
</evidence>
<dbReference type="Proteomes" id="UP000756921">
    <property type="component" value="Unassembled WGS sequence"/>
</dbReference>
<proteinExistence type="predicted"/>
<reference evidence="2" key="1">
    <citation type="journal article" date="2020" name="Mol. Plant Microbe Interact.">
        <title>Genome Sequence of the Biocontrol Agent Coniothyrium minitans strain Conio (IMI 134523).</title>
        <authorList>
            <person name="Patel D."/>
            <person name="Shittu T.A."/>
            <person name="Baroncelli R."/>
            <person name="Muthumeenakshi S."/>
            <person name="Osborne T.H."/>
            <person name="Janganan T.K."/>
            <person name="Sreenivasaprasad S."/>
        </authorList>
    </citation>
    <scope>NUCLEOTIDE SEQUENCE</scope>
    <source>
        <strain evidence="2">Conio</strain>
    </source>
</reference>
<feature type="region of interest" description="Disordered" evidence="1">
    <location>
        <begin position="1"/>
        <end position="61"/>
    </location>
</feature>
<protein>
    <submittedName>
        <fullName evidence="2">Uncharacterized protein</fullName>
    </submittedName>
</protein>
<keyword evidence="3" id="KW-1185">Reference proteome</keyword>
<organism evidence="2 3">
    <name type="scientific">Paraphaeosphaeria minitans</name>
    <dbReference type="NCBI Taxonomy" id="565426"/>
    <lineage>
        <taxon>Eukaryota</taxon>
        <taxon>Fungi</taxon>
        <taxon>Dikarya</taxon>
        <taxon>Ascomycota</taxon>
        <taxon>Pezizomycotina</taxon>
        <taxon>Dothideomycetes</taxon>
        <taxon>Pleosporomycetidae</taxon>
        <taxon>Pleosporales</taxon>
        <taxon>Massarineae</taxon>
        <taxon>Didymosphaeriaceae</taxon>
        <taxon>Paraphaeosphaeria</taxon>
    </lineage>
</organism>
<gene>
    <name evidence="2" type="ORF">PMIN01_07716</name>
</gene>
<feature type="compositionally biased region" description="Gly residues" evidence="1">
    <location>
        <begin position="52"/>
        <end position="61"/>
    </location>
</feature>